<dbReference type="EMBL" id="NRRL01000009">
    <property type="protein sequence ID" value="MBK1667631.1"/>
    <property type="molecule type" value="Genomic_DNA"/>
</dbReference>
<reference evidence="3 4" key="1">
    <citation type="journal article" date="2020" name="Microorganisms">
        <title>Osmotic Adaptation and Compatible Solute Biosynthesis of Phototrophic Bacteria as Revealed from Genome Analyses.</title>
        <authorList>
            <person name="Imhoff J.F."/>
            <person name="Rahn T."/>
            <person name="Kunzel S."/>
            <person name="Keller A."/>
            <person name="Neulinger S.C."/>
        </authorList>
    </citation>
    <scope>NUCLEOTIDE SEQUENCE [LARGE SCALE GENOMIC DNA]</scope>
    <source>
        <strain evidence="3 4">DSM 9895</strain>
    </source>
</reference>
<keyword evidence="4" id="KW-1185">Reference proteome</keyword>
<sequence length="223" mass="23754">MGVFFSLIASVSGSAETHTLNQDIFLHLGSGIVYALLMAGGFAVFRLILPGPRHKGAARDAAVVFDQPDTESAGAHPPDPETGARPGSAAAMSGDQGGPVEMIRAVSPGDADLCEQRLQPEMSLEERISAVVQLYDEVSAPAREKELTYVELRENGGLKNLDAYHLDALFEGYRVASKVDPTAKQRLFTVVDQDGHAAVDAFYRTHEAAGLAGVRRILGLHGT</sequence>
<feature type="region of interest" description="Disordered" evidence="1">
    <location>
        <begin position="69"/>
        <end position="98"/>
    </location>
</feature>
<keyword evidence="2" id="KW-0472">Membrane</keyword>
<name>A0ABS1DCG9_9PROT</name>
<organism evidence="3 4">
    <name type="scientific">Rhodovibrio sodomensis</name>
    <dbReference type="NCBI Taxonomy" id="1088"/>
    <lineage>
        <taxon>Bacteria</taxon>
        <taxon>Pseudomonadati</taxon>
        <taxon>Pseudomonadota</taxon>
        <taxon>Alphaproteobacteria</taxon>
        <taxon>Rhodospirillales</taxon>
        <taxon>Rhodovibrionaceae</taxon>
        <taxon>Rhodovibrio</taxon>
    </lineage>
</organism>
<gene>
    <name evidence="3" type="ORF">CKO28_06235</name>
</gene>
<comment type="caution">
    <text evidence="3">The sequence shown here is derived from an EMBL/GenBank/DDBJ whole genome shotgun (WGS) entry which is preliminary data.</text>
</comment>
<protein>
    <submittedName>
        <fullName evidence="3">Uncharacterized protein</fullName>
    </submittedName>
</protein>
<proteinExistence type="predicted"/>
<accession>A0ABS1DCG9</accession>
<dbReference type="RefSeq" id="WP_200339791.1">
    <property type="nucleotide sequence ID" value="NZ_NRRL01000009.1"/>
</dbReference>
<evidence type="ECO:0000256" key="1">
    <source>
        <dbReference type="SAM" id="MobiDB-lite"/>
    </source>
</evidence>
<keyword evidence="2" id="KW-1133">Transmembrane helix</keyword>
<evidence type="ECO:0000313" key="4">
    <source>
        <dbReference type="Proteomes" id="UP001296873"/>
    </source>
</evidence>
<dbReference type="Proteomes" id="UP001296873">
    <property type="component" value="Unassembled WGS sequence"/>
</dbReference>
<feature type="transmembrane region" description="Helical" evidence="2">
    <location>
        <begin position="25"/>
        <end position="49"/>
    </location>
</feature>
<evidence type="ECO:0000313" key="3">
    <source>
        <dbReference type="EMBL" id="MBK1667631.1"/>
    </source>
</evidence>
<keyword evidence="2" id="KW-0812">Transmembrane</keyword>
<evidence type="ECO:0000256" key="2">
    <source>
        <dbReference type="SAM" id="Phobius"/>
    </source>
</evidence>